<dbReference type="EMBL" id="BGPR01000735">
    <property type="protein sequence ID" value="GBM33497.1"/>
    <property type="molecule type" value="Genomic_DNA"/>
</dbReference>
<gene>
    <name evidence="2" type="ORF">AVEN_272996_1</name>
</gene>
<proteinExistence type="predicted"/>
<comment type="caution">
    <text evidence="2">The sequence shown here is derived from an EMBL/GenBank/DDBJ whole genome shotgun (WGS) entry which is preliminary data.</text>
</comment>
<accession>A0A4Y2EYA5</accession>
<dbReference type="OrthoDB" id="6922636at2759"/>
<evidence type="ECO:0000259" key="1">
    <source>
        <dbReference type="PROSITE" id="PS50878"/>
    </source>
</evidence>
<organism evidence="2 3">
    <name type="scientific">Araneus ventricosus</name>
    <name type="common">Orbweaver spider</name>
    <name type="synonym">Epeira ventricosa</name>
    <dbReference type="NCBI Taxonomy" id="182803"/>
    <lineage>
        <taxon>Eukaryota</taxon>
        <taxon>Metazoa</taxon>
        <taxon>Ecdysozoa</taxon>
        <taxon>Arthropoda</taxon>
        <taxon>Chelicerata</taxon>
        <taxon>Arachnida</taxon>
        <taxon>Araneae</taxon>
        <taxon>Araneomorphae</taxon>
        <taxon>Entelegynae</taxon>
        <taxon>Araneoidea</taxon>
        <taxon>Araneidae</taxon>
        <taxon>Araneus</taxon>
    </lineage>
</organism>
<keyword evidence="3" id="KW-1185">Reference proteome</keyword>
<name>A0A4Y2EYA5_ARAVE</name>
<sequence>MWRAVFNLDKDFILGLFNVCFSFNYFPECLSNARVFFLLKDGKDPGISSSYQPVCLLPTLGKISERLFLIKFNYWLDQNNILHDNQFGFREGSSCDLAIQTMVDIIQETMKTNHLALISLDIKAAYDNIN</sequence>
<dbReference type="AlphaFoldDB" id="A0A4Y2EYA5"/>
<dbReference type="InterPro" id="IPR000477">
    <property type="entry name" value="RT_dom"/>
</dbReference>
<feature type="domain" description="Reverse transcriptase" evidence="1">
    <location>
        <begin position="19"/>
        <end position="130"/>
    </location>
</feature>
<evidence type="ECO:0000313" key="3">
    <source>
        <dbReference type="Proteomes" id="UP000499080"/>
    </source>
</evidence>
<reference evidence="2 3" key="1">
    <citation type="journal article" date="2019" name="Sci. Rep.">
        <title>Orb-weaving spider Araneus ventricosus genome elucidates the spidroin gene catalogue.</title>
        <authorList>
            <person name="Kono N."/>
            <person name="Nakamura H."/>
            <person name="Ohtoshi R."/>
            <person name="Moran D.A.P."/>
            <person name="Shinohara A."/>
            <person name="Yoshida Y."/>
            <person name="Fujiwara M."/>
            <person name="Mori M."/>
            <person name="Tomita M."/>
            <person name="Arakawa K."/>
        </authorList>
    </citation>
    <scope>NUCLEOTIDE SEQUENCE [LARGE SCALE GENOMIC DNA]</scope>
</reference>
<dbReference type="Proteomes" id="UP000499080">
    <property type="component" value="Unassembled WGS sequence"/>
</dbReference>
<dbReference type="PROSITE" id="PS50878">
    <property type="entry name" value="RT_POL"/>
    <property type="match status" value="1"/>
</dbReference>
<evidence type="ECO:0000313" key="2">
    <source>
        <dbReference type="EMBL" id="GBM33497.1"/>
    </source>
</evidence>
<dbReference type="PANTHER" id="PTHR19446">
    <property type="entry name" value="REVERSE TRANSCRIPTASES"/>
    <property type="match status" value="1"/>
</dbReference>
<protein>
    <recommendedName>
        <fullName evidence="1">Reverse transcriptase domain-containing protein</fullName>
    </recommendedName>
</protein>